<feature type="domain" description="4Fe-4S ferredoxin-type" evidence="6">
    <location>
        <begin position="84"/>
        <end position="112"/>
    </location>
</feature>
<protein>
    <submittedName>
        <fullName evidence="7">Tetrathionate reductase subunit B</fullName>
    </submittedName>
</protein>
<evidence type="ECO:0000256" key="4">
    <source>
        <dbReference type="ARBA" id="ARBA00023014"/>
    </source>
</evidence>
<dbReference type="Pfam" id="PF13247">
    <property type="entry name" value="Fer4_11"/>
    <property type="match status" value="1"/>
</dbReference>
<evidence type="ECO:0000256" key="3">
    <source>
        <dbReference type="ARBA" id="ARBA00023004"/>
    </source>
</evidence>
<accession>A0A1F2PAQ2</accession>
<keyword evidence="2" id="KW-0479">Metal-binding</keyword>
<dbReference type="CDD" id="cd10551">
    <property type="entry name" value="PsrB"/>
    <property type="match status" value="1"/>
</dbReference>
<dbReference type="InterPro" id="IPR017900">
    <property type="entry name" value="4Fe4S_Fe_S_CS"/>
</dbReference>
<organism evidence="7 8">
    <name type="scientific">Candidatus Syntropharchaeum caldarium</name>
    <dbReference type="NCBI Taxonomy" id="1838285"/>
    <lineage>
        <taxon>Archaea</taxon>
        <taxon>Methanobacteriati</taxon>
        <taxon>Methanobacteriota</taxon>
        <taxon>Stenosarchaea group</taxon>
        <taxon>Methanomicrobia</taxon>
        <taxon>Methanosarcinales</taxon>
        <taxon>ANME-2 cluster</taxon>
        <taxon>Candidatus Syntropharchaeum</taxon>
    </lineage>
</organism>
<comment type="caution">
    <text evidence="7">The sequence shown here is derived from an EMBL/GenBank/DDBJ whole genome shotgun (WGS) entry which is preliminary data.</text>
</comment>
<dbReference type="Gene3D" id="3.30.70.20">
    <property type="match status" value="2"/>
</dbReference>
<dbReference type="GO" id="GO:0016491">
    <property type="term" value="F:oxidoreductase activity"/>
    <property type="evidence" value="ECO:0007669"/>
    <property type="project" value="UniProtKB-ARBA"/>
</dbReference>
<evidence type="ECO:0000256" key="1">
    <source>
        <dbReference type="ARBA" id="ARBA00022485"/>
    </source>
</evidence>
<dbReference type="AlphaFoldDB" id="A0A1F2PAQ2"/>
<keyword evidence="5" id="KW-0812">Transmembrane</keyword>
<keyword evidence="5" id="KW-0472">Membrane</keyword>
<keyword evidence="3" id="KW-0408">Iron</keyword>
<reference evidence="7" key="1">
    <citation type="submission" date="2016-05" db="EMBL/GenBank/DDBJ databases">
        <title>Microbial consortia oxidize butane by reversing methanogenesis.</title>
        <authorList>
            <person name="Laso-Perez R."/>
            <person name="Richter M."/>
            <person name="Wegener G."/>
            <person name="Musat F."/>
        </authorList>
    </citation>
    <scope>NUCLEOTIDE SEQUENCE [LARGE SCALE GENOMIC DNA]</scope>
    <source>
        <strain evidence="7">BOX2</strain>
    </source>
</reference>
<dbReference type="GO" id="GO:0051539">
    <property type="term" value="F:4 iron, 4 sulfur cluster binding"/>
    <property type="evidence" value="ECO:0007669"/>
    <property type="project" value="UniProtKB-KW"/>
</dbReference>
<dbReference type="PROSITE" id="PS00198">
    <property type="entry name" value="4FE4S_FER_1"/>
    <property type="match status" value="1"/>
</dbReference>
<feature type="transmembrane region" description="Helical" evidence="5">
    <location>
        <begin position="26"/>
        <end position="44"/>
    </location>
</feature>
<dbReference type="InterPro" id="IPR017896">
    <property type="entry name" value="4Fe4S_Fe-S-bd"/>
</dbReference>
<dbReference type="PROSITE" id="PS51379">
    <property type="entry name" value="4FE4S_FER_2"/>
    <property type="match status" value="3"/>
</dbReference>
<evidence type="ECO:0000256" key="2">
    <source>
        <dbReference type="ARBA" id="ARBA00022723"/>
    </source>
</evidence>
<gene>
    <name evidence="7" type="ORF">SCAL_001081</name>
</gene>
<dbReference type="Proteomes" id="UP000186940">
    <property type="component" value="Unassembled WGS sequence"/>
</dbReference>
<evidence type="ECO:0000256" key="5">
    <source>
        <dbReference type="SAM" id="Phobius"/>
    </source>
</evidence>
<dbReference type="PANTHER" id="PTHR43177">
    <property type="entry name" value="PROTEIN NRFC"/>
    <property type="match status" value="1"/>
</dbReference>
<keyword evidence="8" id="KW-1185">Reference proteome</keyword>
<dbReference type="GO" id="GO:0046872">
    <property type="term" value="F:metal ion binding"/>
    <property type="evidence" value="ECO:0007669"/>
    <property type="project" value="UniProtKB-KW"/>
</dbReference>
<evidence type="ECO:0000313" key="8">
    <source>
        <dbReference type="Proteomes" id="UP000186940"/>
    </source>
</evidence>
<dbReference type="EMBL" id="LYOS01000003">
    <property type="protein sequence ID" value="OFV67706.1"/>
    <property type="molecule type" value="Genomic_DNA"/>
</dbReference>
<keyword evidence="4" id="KW-0411">Iron-sulfur</keyword>
<feature type="domain" description="4Fe-4S ferredoxin-type" evidence="6">
    <location>
        <begin position="129"/>
        <end position="160"/>
    </location>
</feature>
<dbReference type="STRING" id="1838285.SCAL_001081"/>
<dbReference type="PANTHER" id="PTHR43177:SF3">
    <property type="entry name" value="PROTEIN NRFC HOMOLOG"/>
    <property type="match status" value="1"/>
</dbReference>
<sequence>MKIVELLDGILGVIEDKIDALSRRQFTGLIVVILAAAGGGYATARAALRKMMPETFIIDRTKGIVAKGTYFEHYLHTPAPEKNFSFVVDCEKCIGCQLCAVACRQEYEVPEGVWRSWVKIIEKKSPAGSREFYLPRLCNHCDTAPCVAVCPTTAAYKREDGFILTDYDKCVGCKYCMTACPYDARFIHPYHKVSDKCTWCDQRVEKGMLPACVEICPADARIFGDANDPNSEVAKILVTTPVQVIKPGLRCTPKTYYIGLDKDIAGMIRYSDEFPEAIEEYPFYREHGGE</sequence>
<dbReference type="InterPro" id="IPR050954">
    <property type="entry name" value="ET_IronSulfur_Cluster-Binding"/>
</dbReference>
<evidence type="ECO:0000313" key="7">
    <source>
        <dbReference type="EMBL" id="OFV67706.1"/>
    </source>
</evidence>
<keyword evidence="5" id="KW-1133">Transmembrane helix</keyword>
<proteinExistence type="predicted"/>
<keyword evidence="1" id="KW-0004">4Fe-4S</keyword>
<name>A0A1F2PAQ2_9EURY</name>
<feature type="domain" description="4Fe-4S ferredoxin-type" evidence="6">
    <location>
        <begin position="161"/>
        <end position="190"/>
    </location>
</feature>
<evidence type="ECO:0000259" key="6">
    <source>
        <dbReference type="PROSITE" id="PS51379"/>
    </source>
</evidence>
<dbReference type="SUPFAM" id="SSF54862">
    <property type="entry name" value="4Fe-4S ferredoxins"/>
    <property type="match status" value="1"/>
</dbReference>